<keyword evidence="3" id="KW-1185">Reference proteome</keyword>
<dbReference type="GO" id="GO:0046872">
    <property type="term" value="F:metal ion binding"/>
    <property type="evidence" value="ECO:0007669"/>
    <property type="project" value="InterPro"/>
</dbReference>
<evidence type="ECO:0000313" key="3">
    <source>
        <dbReference type="Proteomes" id="UP000309133"/>
    </source>
</evidence>
<feature type="domain" description="Mycothiol-dependent maleylpyruvate isomerase metal-binding" evidence="1">
    <location>
        <begin position="35"/>
        <end position="152"/>
    </location>
</feature>
<keyword evidence="2" id="KW-0670">Pyruvate</keyword>
<gene>
    <name evidence="2" type="ORF">E6C64_01230</name>
</gene>
<proteinExistence type="predicted"/>
<dbReference type="Proteomes" id="UP000309133">
    <property type="component" value="Unassembled WGS sequence"/>
</dbReference>
<evidence type="ECO:0000313" key="2">
    <source>
        <dbReference type="EMBL" id="THG33017.1"/>
    </source>
</evidence>
<dbReference type="AlphaFoldDB" id="A0A4V3WTS0"/>
<dbReference type="GO" id="GO:0016853">
    <property type="term" value="F:isomerase activity"/>
    <property type="evidence" value="ECO:0007669"/>
    <property type="project" value="UniProtKB-KW"/>
</dbReference>
<evidence type="ECO:0000259" key="1">
    <source>
        <dbReference type="Pfam" id="PF11716"/>
    </source>
</evidence>
<keyword evidence="2" id="KW-0413">Isomerase</keyword>
<accession>A0A4V3WTS0</accession>
<dbReference type="Pfam" id="PF11716">
    <property type="entry name" value="MDMPI_N"/>
    <property type="match status" value="1"/>
</dbReference>
<dbReference type="GO" id="GO:0005886">
    <property type="term" value="C:plasma membrane"/>
    <property type="evidence" value="ECO:0007669"/>
    <property type="project" value="TreeGrafter"/>
</dbReference>
<comment type="caution">
    <text evidence="2">The sequence shown here is derived from an EMBL/GenBank/DDBJ whole genome shotgun (WGS) entry which is preliminary data.</text>
</comment>
<dbReference type="PANTHER" id="PTHR40758:SF1">
    <property type="entry name" value="CONSERVED PROTEIN"/>
    <property type="match status" value="1"/>
</dbReference>
<dbReference type="InterPro" id="IPR024344">
    <property type="entry name" value="MDMPI_metal-binding"/>
</dbReference>
<dbReference type="EMBL" id="SSSM01000001">
    <property type="protein sequence ID" value="THG33017.1"/>
    <property type="molecule type" value="Genomic_DNA"/>
</dbReference>
<dbReference type="PANTHER" id="PTHR40758">
    <property type="entry name" value="CONSERVED PROTEIN"/>
    <property type="match status" value="1"/>
</dbReference>
<protein>
    <submittedName>
        <fullName evidence="2">Maleylpyruvate isomerase family protein</fullName>
    </submittedName>
</protein>
<name>A0A4V3WTS0_9MICO</name>
<sequence length="271" mass="29895">MPLSVPIRPIWGRKVASRSHSRHHLMVSTIDMSELARVSDAFATEAGQTDPSAPIASRIWPTAGEIVDHLGNIQRWATAAVQTRGSVDVREHARPSGRDPIEWFTEGASALTEELERADPDAECWTFVGPGRNAFWQRRMVHEATKHLWDLRTAKAVDPPMPAEVDAGTPAAIIDEFDEVFIARARRQGIAHLPGSVLLRATDSNRSWLIEPDWIVLSDGVGRADAVLEASAGDLALVLWERADPWALGSRFSRSGDEAVLRALTEARVHR</sequence>
<reference evidence="2 3" key="1">
    <citation type="submission" date="2019-04" db="EMBL/GenBank/DDBJ databases">
        <authorList>
            <person name="Jiang L."/>
        </authorList>
    </citation>
    <scope>NUCLEOTIDE SEQUENCE [LARGE SCALE GENOMIC DNA]</scope>
    <source>
        <strain evidence="2 3">YIM 131853</strain>
    </source>
</reference>
<organism evidence="2 3">
    <name type="scientific">Naasia lichenicola</name>
    <dbReference type="NCBI Taxonomy" id="2565933"/>
    <lineage>
        <taxon>Bacteria</taxon>
        <taxon>Bacillati</taxon>
        <taxon>Actinomycetota</taxon>
        <taxon>Actinomycetes</taxon>
        <taxon>Micrococcales</taxon>
        <taxon>Microbacteriaceae</taxon>
        <taxon>Naasia</taxon>
    </lineage>
</organism>